<sequence>MTVLDREHLGMGEEVQQFEQELTEFFGRPAVCVVNGTAALHLACQTVGLGSGDEVLVQSLTYLASFQAISATGATPVPCDIEPATLTLNWRDAEKRLTPRTKAVMPVHYASGVGDIDGTYEFAGRHGLRVIEDAAHAFGTRHGGIPVGGFGDIACFSFDGIKNITAGEGGCVVTEDQ</sequence>
<evidence type="ECO:0000313" key="1">
    <source>
        <dbReference type="EMBL" id="SVD56503.1"/>
    </source>
</evidence>
<dbReference type="SUPFAM" id="SSF53383">
    <property type="entry name" value="PLP-dependent transferases"/>
    <property type="match status" value="1"/>
</dbReference>
<protein>
    <recommendedName>
        <fullName evidence="2">Aminotransferase class I/classII domain-containing protein</fullName>
    </recommendedName>
</protein>
<dbReference type="Gene3D" id="3.40.640.10">
    <property type="entry name" value="Type I PLP-dependent aspartate aminotransferase-like (Major domain)"/>
    <property type="match status" value="1"/>
</dbReference>
<name>A0A382WCI9_9ZZZZ</name>
<gene>
    <name evidence="1" type="ORF">METZ01_LOCUS409357</name>
</gene>
<feature type="non-terminal residue" evidence="1">
    <location>
        <position position="177"/>
    </location>
</feature>
<dbReference type="InterPro" id="IPR015424">
    <property type="entry name" value="PyrdxlP-dep_Trfase"/>
</dbReference>
<accession>A0A382WCI9</accession>
<dbReference type="GO" id="GO:0030170">
    <property type="term" value="F:pyridoxal phosphate binding"/>
    <property type="evidence" value="ECO:0007669"/>
    <property type="project" value="TreeGrafter"/>
</dbReference>
<dbReference type="EMBL" id="UINC01158779">
    <property type="protein sequence ID" value="SVD56503.1"/>
    <property type="molecule type" value="Genomic_DNA"/>
</dbReference>
<evidence type="ECO:0008006" key="2">
    <source>
        <dbReference type="Google" id="ProtNLM"/>
    </source>
</evidence>
<proteinExistence type="predicted"/>
<dbReference type="GO" id="GO:0000271">
    <property type="term" value="P:polysaccharide biosynthetic process"/>
    <property type="evidence" value="ECO:0007669"/>
    <property type="project" value="TreeGrafter"/>
</dbReference>
<dbReference type="GO" id="GO:0008483">
    <property type="term" value="F:transaminase activity"/>
    <property type="evidence" value="ECO:0007669"/>
    <property type="project" value="TreeGrafter"/>
</dbReference>
<dbReference type="PANTHER" id="PTHR30244:SF34">
    <property type="entry name" value="DTDP-4-AMINO-4,6-DIDEOXYGALACTOSE TRANSAMINASE"/>
    <property type="match status" value="1"/>
</dbReference>
<organism evidence="1">
    <name type="scientific">marine metagenome</name>
    <dbReference type="NCBI Taxonomy" id="408172"/>
    <lineage>
        <taxon>unclassified sequences</taxon>
        <taxon>metagenomes</taxon>
        <taxon>ecological metagenomes</taxon>
    </lineage>
</organism>
<dbReference type="PANTHER" id="PTHR30244">
    <property type="entry name" value="TRANSAMINASE"/>
    <property type="match status" value="1"/>
</dbReference>
<dbReference type="InterPro" id="IPR015421">
    <property type="entry name" value="PyrdxlP-dep_Trfase_major"/>
</dbReference>
<dbReference type="AlphaFoldDB" id="A0A382WCI9"/>
<dbReference type="Pfam" id="PF01041">
    <property type="entry name" value="DegT_DnrJ_EryC1"/>
    <property type="match status" value="1"/>
</dbReference>
<reference evidence="1" key="1">
    <citation type="submission" date="2018-05" db="EMBL/GenBank/DDBJ databases">
        <authorList>
            <person name="Lanie J.A."/>
            <person name="Ng W.-L."/>
            <person name="Kazmierczak K.M."/>
            <person name="Andrzejewski T.M."/>
            <person name="Davidsen T.M."/>
            <person name="Wayne K.J."/>
            <person name="Tettelin H."/>
            <person name="Glass J.I."/>
            <person name="Rusch D."/>
            <person name="Podicherti R."/>
            <person name="Tsui H.-C.T."/>
            <person name="Winkler M.E."/>
        </authorList>
    </citation>
    <scope>NUCLEOTIDE SEQUENCE</scope>
</reference>
<dbReference type="InterPro" id="IPR000653">
    <property type="entry name" value="DegT/StrS_aminotransferase"/>
</dbReference>